<dbReference type="Gene3D" id="3.40.50.1820">
    <property type="entry name" value="alpha/beta hydrolase"/>
    <property type="match status" value="1"/>
</dbReference>
<dbReference type="Proteomes" id="UP000518266">
    <property type="component" value="Unassembled WGS sequence"/>
</dbReference>
<reference evidence="3 4" key="1">
    <citation type="submission" date="2020-03" db="EMBL/GenBank/DDBJ databases">
        <title>Dissostichus mawsoni Genome sequencing and assembly.</title>
        <authorList>
            <person name="Park H."/>
        </authorList>
    </citation>
    <scope>NUCLEOTIDE SEQUENCE [LARGE SCALE GENOMIC DNA]</scope>
    <source>
        <strain evidence="3">DM0001</strain>
        <tissue evidence="3">Muscle</tissue>
    </source>
</reference>
<evidence type="ECO:0000256" key="1">
    <source>
        <dbReference type="SAM" id="Coils"/>
    </source>
</evidence>
<keyword evidence="4" id="KW-1185">Reference proteome</keyword>
<comment type="caution">
    <text evidence="3">The sequence shown here is derived from an EMBL/GenBank/DDBJ whole genome shotgun (WGS) entry which is preliminary data.</text>
</comment>
<proteinExistence type="predicted"/>
<dbReference type="OrthoDB" id="294702at2759"/>
<feature type="coiled-coil region" evidence="1">
    <location>
        <begin position="369"/>
        <end position="429"/>
    </location>
</feature>
<organism evidence="3 4">
    <name type="scientific">Dissostichus mawsoni</name>
    <name type="common">Antarctic cod</name>
    <dbReference type="NCBI Taxonomy" id="36200"/>
    <lineage>
        <taxon>Eukaryota</taxon>
        <taxon>Metazoa</taxon>
        <taxon>Chordata</taxon>
        <taxon>Craniata</taxon>
        <taxon>Vertebrata</taxon>
        <taxon>Euteleostomi</taxon>
        <taxon>Actinopterygii</taxon>
        <taxon>Neopterygii</taxon>
        <taxon>Teleostei</taxon>
        <taxon>Neoteleostei</taxon>
        <taxon>Acanthomorphata</taxon>
        <taxon>Eupercaria</taxon>
        <taxon>Perciformes</taxon>
        <taxon>Notothenioidei</taxon>
        <taxon>Nototheniidae</taxon>
        <taxon>Dissostichus</taxon>
    </lineage>
</organism>
<feature type="region of interest" description="Disordered" evidence="2">
    <location>
        <begin position="37"/>
        <end position="59"/>
    </location>
</feature>
<protein>
    <submittedName>
        <fullName evidence="3">Uncharacterized protein</fullName>
    </submittedName>
</protein>
<dbReference type="AlphaFoldDB" id="A0A7J5XTI1"/>
<sequence>MGEYKPVRSCCGIWTAQRARGICVVFTLSFKMRKRTEAQASNNEPVNADRKDPVQRLPSQAKAEGRVSYSSVLTTIGKCLLVIIFIPPFLNYASLQREGQVLLPKDGQMVDVGLGQKMHLLCKGKGQPVVVLDAPTGMSSDVWLHVQESVASLTTVCTYDRMGLGFSRRQMQNETTGTEKVWGLSTTGRMVDDLHRLLQAAGIAKPFILVGSELGALNGRFFTHIHDVEMIKGEETVKHLKDLRTRAKVALGRKVNSVTKMVNTMLEEELMKEYGEVHKAGTKVTEANSEYLMKLILNADSDEDQVSEELRADVEKTDGETSQRLEEVSEVIKANLWSRHGERKVMFAVGEAEKVYEEAEATQIDLVSYESYEKQLNNLEILIKELKEVHSTWRGWAPATAKTDVEEIVRQLETRKNALKRQKEAEFNKARGAAELARTAAEDERAQFALVQLRQDQAQRSKLAEAQIAAEEARQVSDLVLIDPIPEDVFEDNQWKEYWWGKLVPSLQVRQFSAATGLSRLLIILGKYLLSNPAHQSSAVDEHYFLNESAAQVRYTNSLCHYFPNSFSICIFNVEQDSSECDHWDSFDQEIPEHLNQVREQQLQDALVTLLLDNTMVARLQKKFLEESYPSANHIHIKGADRRMIYKKPSAISQHLRKLQMSKRETKVYHQTEIRVLYKNAAILMKTSTSELKKRDRDKQPHMYAKPCVYAKM</sequence>
<evidence type="ECO:0000256" key="2">
    <source>
        <dbReference type="SAM" id="MobiDB-lite"/>
    </source>
</evidence>
<evidence type="ECO:0000313" key="4">
    <source>
        <dbReference type="Proteomes" id="UP000518266"/>
    </source>
</evidence>
<gene>
    <name evidence="3" type="ORF">F7725_018908</name>
</gene>
<dbReference type="InterPro" id="IPR029058">
    <property type="entry name" value="AB_hydrolase_fold"/>
</dbReference>
<keyword evidence="1" id="KW-0175">Coiled coil</keyword>
<dbReference type="EMBL" id="JAAKFY010000021">
    <property type="protein sequence ID" value="KAF3840191.1"/>
    <property type="molecule type" value="Genomic_DNA"/>
</dbReference>
<dbReference type="SUPFAM" id="SSF53474">
    <property type="entry name" value="alpha/beta-Hydrolases"/>
    <property type="match status" value="1"/>
</dbReference>
<accession>A0A7J5XTI1</accession>
<name>A0A7J5XTI1_DISMA</name>
<evidence type="ECO:0000313" key="3">
    <source>
        <dbReference type="EMBL" id="KAF3840191.1"/>
    </source>
</evidence>